<evidence type="ECO:0000313" key="4">
    <source>
        <dbReference type="Proteomes" id="UP000471364"/>
    </source>
</evidence>
<evidence type="ECO:0000259" key="2">
    <source>
        <dbReference type="Pfam" id="PF07978"/>
    </source>
</evidence>
<feature type="region of interest" description="Disordered" evidence="1">
    <location>
        <begin position="209"/>
        <end position="239"/>
    </location>
</feature>
<name>A0ABQ6UEM2_9ACTN</name>
<dbReference type="EMBL" id="WAAR01000077">
    <property type="protein sequence ID" value="KAB1110464.1"/>
    <property type="molecule type" value="Genomic_DNA"/>
</dbReference>
<dbReference type="Pfam" id="PF07978">
    <property type="entry name" value="NIPSNAP"/>
    <property type="match status" value="1"/>
</dbReference>
<dbReference type="Gene3D" id="3.30.70.100">
    <property type="match status" value="1"/>
</dbReference>
<evidence type="ECO:0000256" key="1">
    <source>
        <dbReference type="SAM" id="MobiDB-lite"/>
    </source>
</evidence>
<gene>
    <name evidence="3" type="ORF">F6X54_17825</name>
</gene>
<dbReference type="SUPFAM" id="SSF54909">
    <property type="entry name" value="Dimeric alpha+beta barrel"/>
    <property type="match status" value="1"/>
</dbReference>
<comment type="caution">
    <text evidence="3">The sequence shown here is derived from an EMBL/GenBank/DDBJ whole genome shotgun (WGS) entry which is preliminary data.</text>
</comment>
<organism evidence="3 4">
    <name type="scientific">Micromonospora aurantiaca</name>
    <name type="common">nom. illeg.</name>
    <dbReference type="NCBI Taxonomy" id="47850"/>
    <lineage>
        <taxon>Bacteria</taxon>
        <taxon>Bacillati</taxon>
        <taxon>Actinomycetota</taxon>
        <taxon>Actinomycetes</taxon>
        <taxon>Micromonosporales</taxon>
        <taxon>Micromonosporaceae</taxon>
        <taxon>Micromonospora</taxon>
    </lineage>
</organism>
<feature type="compositionally biased region" description="Polar residues" evidence="1">
    <location>
        <begin position="212"/>
        <end position="223"/>
    </location>
</feature>
<feature type="compositionally biased region" description="Pro residues" evidence="1">
    <location>
        <begin position="229"/>
        <end position="239"/>
    </location>
</feature>
<feature type="domain" description="NIPSNAP" evidence="2">
    <location>
        <begin position="1"/>
        <end position="95"/>
    </location>
</feature>
<accession>A0ABQ6UEM2</accession>
<proteinExistence type="predicted"/>
<evidence type="ECO:0000313" key="3">
    <source>
        <dbReference type="EMBL" id="KAB1110464.1"/>
    </source>
</evidence>
<dbReference type="Proteomes" id="UP000471364">
    <property type="component" value="Unassembled WGS sequence"/>
</dbReference>
<sequence length="239" mass="26573">MRRYALRPGHFDDLQRVFQPWFIAGQEHAGMRLGGQFRDRNDPDRFVWFRGFASMDQRREALESFYSGPLWQAHRDAANATMIDSDDVLLLRPTEPDHRPGVSVATGQPGPTVDPTWVVAQVWSLPTADLEAWLTTAGHPILQRALGVPVAMWRTEPAENTFPRLPVRDGRFVVSLTVFRDGEQWSMAAARLDDDPGWRRIADRLSDAGATSKVSHLQPTATSGHPVPTAAPPHPAVAG</sequence>
<dbReference type="InterPro" id="IPR012577">
    <property type="entry name" value="NIPSNAP"/>
</dbReference>
<keyword evidence="4" id="KW-1185">Reference proteome</keyword>
<dbReference type="RefSeq" id="WP_148062130.1">
    <property type="nucleotide sequence ID" value="NZ_CBDRIO010000074.1"/>
</dbReference>
<dbReference type="InterPro" id="IPR011008">
    <property type="entry name" value="Dimeric_a/b-barrel"/>
</dbReference>
<protein>
    <submittedName>
        <fullName evidence="3">NIPSNAP family protein</fullName>
    </submittedName>
</protein>
<reference evidence="3 4" key="1">
    <citation type="submission" date="2019-09" db="EMBL/GenBank/DDBJ databases">
        <title>High taxonomic diversity of Micromonospora strains isolated from Medicago sativa nodules in different geographical locations.</title>
        <authorList>
            <person name="Martinez-Hidalgo P."/>
            <person name="Flores-Felix J.D."/>
            <person name="Velazquez E."/>
            <person name="Brau L."/>
            <person name="Trujillo M.E."/>
            <person name="Martinez-Molina E."/>
        </authorList>
    </citation>
    <scope>NUCLEOTIDE SEQUENCE [LARGE SCALE GENOMIC DNA]</scope>
    <source>
        <strain evidence="3 4">ALFB5</strain>
    </source>
</reference>